<dbReference type="RefSeq" id="WP_132258433.1">
    <property type="nucleotide sequence ID" value="NZ_SLZQ01000004.1"/>
</dbReference>
<dbReference type="SUPFAM" id="SSF88874">
    <property type="entry name" value="Receptor-binding domain of short tail fibre protein gp12"/>
    <property type="match status" value="1"/>
</dbReference>
<dbReference type="AlphaFoldDB" id="A0A4R3HW46"/>
<dbReference type="EMBL" id="SLZQ01000004">
    <property type="protein sequence ID" value="TCS37496.1"/>
    <property type="molecule type" value="Genomic_DNA"/>
</dbReference>
<evidence type="ECO:0000313" key="2">
    <source>
        <dbReference type="EMBL" id="TCS37496.1"/>
    </source>
</evidence>
<dbReference type="InterPro" id="IPR011083">
    <property type="entry name" value="Phage_tail_collar_dom"/>
</dbReference>
<keyword evidence="3" id="KW-1185">Reference proteome</keyword>
<dbReference type="Pfam" id="PF07484">
    <property type="entry name" value="Collar"/>
    <property type="match status" value="1"/>
</dbReference>
<accession>A0A4R3HW46</accession>
<dbReference type="Gene3D" id="3.90.1340.10">
    <property type="entry name" value="Phage tail collar domain"/>
    <property type="match status" value="1"/>
</dbReference>
<evidence type="ECO:0000259" key="1">
    <source>
        <dbReference type="Pfam" id="PF07484"/>
    </source>
</evidence>
<protein>
    <submittedName>
        <fullName evidence="2">Microcystin-dependent protein</fullName>
    </submittedName>
</protein>
<proteinExistence type="predicted"/>
<reference evidence="2 3" key="1">
    <citation type="submission" date="2019-03" db="EMBL/GenBank/DDBJ databases">
        <title>Genomic Encyclopedia of Type Strains, Phase IV (KMG-IV): sequencing the most valuable type-strain genomes for metagenomic binning, comparative biology and taxonomic classification.</title>
        <authorList>
            <person name="Goeker M."/>
        </authorList>
    </citation>
    <scope>NUCLEOTIDE SEQUENCE [LARGE SCALE GENOMIC DNA]</scope>
    <source>
        <strain evidence="2 3">DSM 7445</strain>
    </source>
</reference>
<evidence type="ECO:0000313" key="3">
    <source>
        <dbReference type="Proteomes" id="UP000295382"/>
    </source>
</evidence>
<dbReference type="Proteomes" id="UP000295382">
    <property type="component" value="Unassembled WGS sequence"/>
</dbReference>
<organism evidence="2 3">
    <name type="scientific">Paucimonas lemoignei</name>
    <name type="common">Pseudomonas lemoignei</name>
    <dbReference type="NCBI Taxonomy" id="29443"/>
    <lineage>
        <taxon>Bacteria</taxon>
        <taxon>Pseudomonadati</taxon>
        <taxon>Pseudomonadota</taxon>
        <taxon>Betaproteobacteria</taxon>
        <taxon>Burkholderiales</taxon>
        <taxon>Burkholderiaceae</taxon>
        <taxon>Paucimonas</taxon>
    </lineage>
</organism>
<feature type="domain" description="Phage tail collar" evidence="1">
    <location>
        <begin position="82"/>
        <end position="139"/>
    </location>
</feature>
<comment type="caution">
    <text evidence="2">The sequence shown here is derived from an EMBL/GenBank/DDBJ whole genome shotgun (WGS) entry which is preliminary data.</text>
</comment>
<dbReference type="InterPro" id="IPR037053">
    <property type="entry name" value="Phage_tail_collar_dom_sf"/>
</dbReference>
<dbReference type="OrthoDB" id="8613813at2"/>
<sequence length="230" mass="23413">MRRISTATKQVDKFGAGKHGFRDGDPVNAISATDLEAQFFDHVQEELCAIVEAAGGAADGSSRSQVVNAILSLIAANGSAPGKVAYFAMSSAPAGYLKANGALVSRTTYAALFAAISTTFGAGDGVTTFKLPDLRGEFIRGWSDGAGVDSGRVFGSAQTDAMQGHVHPGWANATAASATDTPAGAGGTQYTGIINNPSTGNPATDGVNGTPRTAAETRPRNIALLACIKY</sequence>
<name>A0A4R3HW46_PAULE</name>
<gene>
    <name evidence="2" type="ORF">EDC30_104300</name>
</gene>